<sequence length="326" mass="36650">MDNEERIDISKPLYNQETFVGRFKHFLFITDPRTIFASDEELYAAKELVQKYKLKQEPAGTTKEQILYAKKLYESAFHPDSGDLQNVFGRMSFQVPGGMIITGAMLQWYKSAPQVIFWQWVNQSFNAIVNYTNRNANSPITTNQMGFAYISATSAALVASLGSKSFLQKHASPFFLRYVPFIAVAIANAVNIPLMRQNEILNGIDVESEKGDVVGKSRVASVTGISQVIISRIVMAAPGMLILPVIMEKLEKVKSFKRMSVLHAPFQTIMVGCFLIFMVPTACGLFPQRATLSASTINRLEPEFYRDIEERTKGNVPEKVYFNKGL</sequence>
<name>A0A9J6CQM0_POLVA</name>
<comment type="caution">
    <text evidence="10">The sequence shown here is derived from an EMBL/GenBank/DDBJ whole genome shotgun (WGS) entry which is preliminary data.</text>
</comment>
<feature type="transmembrane region" description="Helical" evidence="9">
    <location>
        <begin position="268"/>
        <end position="287"/>
    </location>
</feature>
<evidence type="ECO:0000256" key="9">
    <source>
        <dbReference type="RuleBase" id="RU362000"/>
    </source>
</evidence>
<evidence type="ECO:0000313" key="11">
    <source>
        <dbReference type="Proteomes" id="UP001107558"/>
    </source>
</evidence>
<feature type="transmembrane region" description="Helical" evidence="9">
    <location>
        <begin position="145"/>
        <end position="162"/>
    </location>
</feature>
<dbReference type="OrthoDB" id="6608471at2759"/>
<dbReference type="GO" id="GO:0005743">
    <property type="term" value="C:mitochondrial inner membrane"/>
    <property type="evidence" value="ECO:0007669"/>
    <property type="project" value="TreeGrafter"/>
</dbReference>
<protein>
    <recommendedName>
        <fullName evidence="9">Sidoreflexin</fullName>
    </recommendedName>
</protein>
<accession>A0A9J6CQM0</accession>
<evidence type="ECO:0000256" key="1">
    <source>
        <dbReference type="ARBA" id="ARBA00004225"/>
    </source>
</evidence>
<dbReference type="Pfam" id="PF03820">
    <property type="entry name" value="SFXNs"/>
    <property type="match status" value="1"/>
</dbReference>
<evidence type="ECO:0000313" key="10">
    <source>
        <dbReference type="EMBL" id="KAG5684626.1"/>
    </source>
</evidence>
<feature type="transmembrane region" description="Helical" evidence="9">
    <location>
        <begin position="174"/>
        <end position="194"/>
    </location>
</feature>
<dbReference type="PANTHER" id="PTHR11153">
    <property type="entry name" value="SIDEROFLEXIN"/>
    <property type="match status" value="1"/>
</dbReference>
<dbReference type="InterPro" id="IPR004686">
    <property type="entry name" value="Mtc"/>
</dbReference>
<dbReference type="PANTHER" id="PTHR11153:SF14">
    <property type="entry name" value="SIDEROFLEXIN-2"/>
    <property type="match status" value="1"/>
</dbReference>
<evidence type="ECO:0000256" key="7">
    <source>
        <dbReference type="ARBA" id="ARBA00023128"/>
    </source>
</evidence>
<dbReference type="AlphaFoldDB" id="A0A9J6CQM0"/>
<keyword evidence="4 9" id="KW-0812">Transmembrane</keyword>
<keyword evidence="3" id="KW-0813">Transport</keyword>
<dbReference type="NCBIfam" id="TIGR00798">
    <property type="entry name" value="mtc"/>
    <property type="match status" value="1"/>
</dbReference>
<evidence type="ECO:0000256" key="2">
    <source>
        <dbReference type="ARBA" id="ARBA00005974"/>
    </source>
</evidence>
<proteinExistence type="inferred from homology"/>
<dbReference type="GO" id="GO:0015075">
    <property type="term" value="F:monoatomic ion transmembrane transporter activity"/>
    <property type="evidence" value="ECO:0007669"/>
    <property type="project" value="InterPro"/>
</dbReference>
<feature type="transmembrane region" description="Helical" evidence="9">
    <location>
        <begin position="225"/>
        <end position="247"/>
    </location>
</feature>
<keyword evidence="6 9" id="KW-1133">Transmembrane helix</keyword>
<evidence type="ECO:0000256" key="8">
    <source>
        <dbReference type="ARBA" id="ARBA00023136"/>
    </source>
</evidence>
<dbReference type="GO" id="GO:0140300">
    <property type="term" value="P:serine import into mitochondrion"/>
    <property type="evidence" value="ECO:0007669"/>
    <property type="project" value="TreeGrafter"/>
</dbReference>
<evidence type="ECO:0000256" key="3">
    <source>
        <dbReference type="ARBA" id="ARBA00022448"/>
    </source>
</evidence>
<keyword evidence="7 9" id="KW-0496">Mitochondrion</keyword>
<keyword evidence="8 9" id="KW-0472">Membrane</keyword>
<evidence type="ECO:0000256" key="6">
    <source>
        <dbReference type="ARBA" id="ARBA00022989"/>
    </source>
</evidence>
<reference evidence="10" key="1">
    <citation type="submission" date="2021-03" db="EMBL/GenBank/DDBJ databases">
        <title>Chromosome level genome of the anhydrobiotic midge Polypedilum vanderplanki.</title>
        <authorList>
            <person name="Yoshida Y."/>
            <person name="Kikawada T."/>
            <person name="Gusev O."/>
        </authorList>
    </citation>
    <scope>NUCLEOTIDE SEQUENCE</scope>
    <source>
        <strain evidence="10">NIAS01</strain>
        <tissue evidence="10">Whole body or cell culture</tissue>
    </source>
</reference>
<keyword evidence="11" id="KW-1185">Reference proteome</keyword>
<keyword evidence="5" id="KW-0029">Amino-acid transport</keyword>
<dbReference type="EMBL" id="JADBJN010000001">
    <property type="protein sequence ID" value="KAG5684626.1"/>
    <property type="molecule type" value="Genomic_DNA"/>
</dbReference>
<dbReference type="Proteomes" id="UP001107558">
    <property type="component" value="Chromosome 1"/>
</dbReference>
<comment type="subcellular location">
    <subcellularLocation>
        <location evidence="1 9">Mitochondrion membrane</location>
        <topology evidence="1 9">Multi-pass membrane protein</topology>
    </subcellularLocation>
</comment>
<evidence type="ECO:0000256" key="4">
    <source>
        <dbReference type="ARBA" id="ARBA00022692"/>
    </source>
</evidence>
<organism evidence="10 11">
    <name type="scientific">Polypedilum vanderplanki</name>
    <name type="common">Sleeping chironomid midge</name>
    <dbReference type="NCBI Taxonomy" id="319348"/>
    <lineage>
        <taxon>Eukaryota</taxon>
        <taxon>Metazoa</taxon>
        <taxon>Ecdysozoa</taxon>
        <taxon>Arthropoda</taxon>
        <taxon>Hexapoda</taxon>
        <taxon>Insecta</taxon>
        <taxon>Pterygota</taxon>
        <taxon>Neoptera</taxon>
        <taxon>Endopterygota</taxon>
        <taxon>Diptera</taxon>
        <taxon>Nematocera</taxon>
        <taxon>Chironomoidea</taxon>
        <taxon>Chironomidae</taxon>
        <taxon>Chironominae</taxon>
        <taxon>Polypedilum</taxon>
        <taxon>Polypedilum</taxon>
    </lineage>
</organism>
<evidence type="ECO:0000256" key="5">
    <source>
        <dbReference type="ARBA" id="ARBA00022970"/>
    </source>
</evidence>
<gene>
    <name evidence="10" type="ORF">PVAND_013848</name>
</gene>
<comment type="similarity">
    <text evidence="2 9">Belongs to the sideroflexin family.</text>
</comment>